<comment type="subcellular location">
    <subcellularLocation>
        <location evidence="1 7">Bacterial flagellum</location>
    </subcellularLocation>
    <subcellularLocation>
        <location evidence="2 7">Secreted</location>
    </subcellularLocation>
</comment>
<evidence type="ECO:0000313" key="14">
    <source>
        <dbReference type="Proteomes" id="UP001222680"/>
    </source>
</evidence>
<gene>
    <name evidence="7 13" type="primary">flgK</name>
    <name evidence="13" type="ORF">MAY91_13465</name>
</gene>
<name>A0ABY8GET8_EDWIC</name>
<evidence type="ECO:0000259" key="9">
    <source>
        <dbReference type="Pfam" id="PF00460"/>
    </source>
</evidence>
<dbReference type="InterPro" id="IPR001444">
    <property type="entry name" value="Flag_bb_rod_N"/>
</dbReference>
<dbReference type="InterPro" id="IPR053927">
    <property type="entry name" value="FlgK_helical"/>
</dbReference>
<evidence type="ECO:0000256" key="2">
    <source>
        <dbReference type="ARBA" id="ARBA00004613"/>
    </source>
</evidence>
<dbReference type="PANTHER" id="PTHR30033">
    <property type="entry name" value="FLAGELLAR HOOK-ASSOCIATED PROTEIN 1"/>
    <property type="match status" value="1"/>
</dbReference>
<proteinExistence type="inferred from homology"/>
<dbReference type="Proteomes" id="UP001222680">
    <property type="component" value="Chromosome"/>
</dbReference>
<dbReference type="InterPro" id="IPR049119">
    <property type="entry name" value="FlgK_D2-like"/>
</dbReference>
<feature type="domain" description="Flagellar basal body rod protein N-terminal" evidence="9">
    <location>
        <begin position="5"/>
        <end position="34"/>
    </location>
</feature>
<sequence length="550" mass="58380">MANLINNAMSGLSAAQTALGVTSNNINNVYTAGYNRQTVTLAESNGTSTPAGFIGNGVTVSGIDRDYNQFIVNQLRQGQTQEAALSTYHQQISQIDDLMADSTNSLSANMQKFFKNLQNLVSYPADSAARQTVISNANGLTAQFKSTDDYLRNLENGANLTVRNDAEQINDYAKQIANLNNRITEMTGASGGTAPNDLLDQRDLMASNLNKIVNVDISMQDGAMSVSFAGGLSLVQGGDAYSVKAIPSSNDPSHATLAYDRGNGLSEVPEARISGGTLAGVFRFRSEALENTRNQLGRIALSMANAFNHVQSEGVDLNGEKGKPLFSIGKPEALANTNNLSQAHLSATYDKVGADNITHAQATDYQLKYTGGDKWQIIHLADGTQQTLAAKGDVLAFNGLQVKVDGKPEVNDSFKLCTTSTVVSGFGVEISDPALLAAGSAKGKDDVGDNTNAQKMLDLQNQKIVGGNATLSGAYGGLVSTIGNQTNSAKVDSKAEGNVVKQLTIQQQSVSGVNLDEEYGDLVRFQQYYMANAQVIQSAQSLFNALLNIR</sequence>
<reference evidence="13 14" key="1">
    <citation type="submission" date="2022-02" db="EMBL/GenBank/DDBJ databases">
        <title>Phenotypic, genotypic and serological characterization of Edwardsiella ictaluri from catfish and ornamental fish species.</title>
        <authorList>
            <person name="Rose D."/>
            <person name="Tekedar H.C."/>
            <person name="Waldbieser G.C."/>
            <person name="Aarattuthodi S."/>
            <person name="Griffin M.J."/>
        </authorList>
    </citation>
    <scope>NUCLEOTIDE SEQUENCE [LARGE SCALE GENOMIC DNA]</scope>
    <source>
        <strain evidence="13 14">13 TAL-140 K3</strain>
    </source>
</reference>
<evidence type="ECO:0000259" key="10">
    <source>
        <dbReference type="Pfam" id="PF06429"/>
    </source>
</evidence>
<keyword evidence="13" id="KW-0966">Cell projection</keyword>
<dbReference type="InterPro" id="IPR002371">
    <property type="entry name" value="FlgK"/>
</dbReference>
<feature type="coiled-coil region" evidence="8">
    <location>
        <begin position="162"/>
        <end position="189"/>
    </location>
</feature>
<dbReference type="PRINTS" id="PR01005">
    <property type="entry name" value="FLGHOOKAP1"/>
</dbReference>
<keyword evidence="13" id="KW-0969">Cilium</keyword>
<dbReference type="EMBL" id="CP092014">
    <property type="protein sequence ID" value="WFN95856.1"/>
    <property type="molecule type" value="Genomic_DNA"/>
</dbReference>
<dbReference type="InterPro" id="IPR010930">
    <property type="entry name" value="Flg_bb/hook_C_dom"/>
</dbReference>
<accession>A0ABY8GET8</accession>
<feature type="domain" description="Flagellar hook-associated protein 1 D2-like" evidence="11">
    <location>
        <begin position="335"/>
        <end position="416"/>
    </location>
</feature>
<dbReference type="PANTHER" id="PTHR30033:SF1">
    <property type="entry name" value="FLAGELLAR HOOK-ASSOCIATED PROTEIN 1"/>
    <property type="match status" value="1"/>
</dbReference>
<feature type="domain" description="Flagellar hook-associated protein FlgK helical" evidence="12">
    <location>
        <begin position="92"/>
        <end position="326"/>
    </location>
</feature>
<dbReference type="Pfam" id="PF21158">
    <property type="entry name" value="flgK_1st_1"/>
    <property type="match status" value="1"/>
</dbReference>
<dbReference type="SUPFAM" id="SSF64518">
    <property type="entry name" value="Phase 1 flagellin"/>
    <property type="match status" value="1"/>
</dbReference>
<evidence type="ECO:0000313" key="13">
    <source>
        <dbReference type="EMBL" id="WFN95856.1"/>
    </source>
</evidence>
<feature type="domain" description="Flagellar basal-body/hook protein C-terminal" evidence="10">
    <location>
        <begin position="510"/>
        <end position="549"/>
    </location>
</feature>
<evidence type="ECO:0000259" key="11">
    <source>
        <dbReference type="Pfam" id="PF21158"/>
    </source>
</evidence>
<evidence type="ECO:0000256" key="4">
    <source>
        <dbReference type="ARBA" id="ARBA00016244"/>
    </source>
</evidence>
<dbReference type="Pfam" id="PF22638">
    <property type="entry name" value="FlgK_D1"/>
    <property type="match status" value="1"/>
</dbReference>
<comment type="similarity">
    <text evidence="3 7">Belongs to the flagella basal body rod proteins family.</text>
</comment>
<dbReference type="GeneID" id="69538368"/>
<evidence type="ECO:0000256" key="8">
    <source>
        <dbReference type="SAM" id="Coils"/>
    </source>
</evidence>
<dbReference type="Pfam" id="PF00460">
    <property type="entry name" value="Flg_bb_rod"/>
    <property type="match status" value="1"/>
</dbReference>
<evidence type="ECO:0000256" key="6">
    <source>
        <dbReference type="ARBA" id="ARBA00023143"/>
    </source>
</evidence>
<evidence type="ECO:0000259" key="12">
    <source>
        <dbReference type="Pfam" id="PF22638"/>
    </source>
</evidence>
<evidence type="ECO:0000256" key="7">
    <source>
        <dbReference type="RuleBase" id="RU362065"/>
    </source>
</evidence>
<keyword evidence="8" id="KW-0175">Coiled coil</keyword>
<keyword evidence="13" id="KW-0282">Flagellum</keyword>
<organism evidence="13 14">
    <name type="scientific">Edwardsiella ictaluri</name>
    <dbReference type="NCBI Taxonomy" id="67780"/>
    <lineage>
        <taxon>Bacteria</taxon>
        <taxon>Pseudomonadati</taxon>
        <taxon>Pseudomonadota</taxon>
        <taxon>Gammaproteobacteria</taxon>
        <taxon>Enterobacterales</taxon>
        <taxon>Hafniaceae</taxon>
        <taxon>Edwardsiella</taxon>
    </lineage>
</organism>
<dbReference type="Pfam" id="PF06429">
    <property type="entry name" value="Flg_bbr_C"/>
    <property type="match status" value="1"/>
</dbReference>
<keyword evidence="5 7" id="KW-0964">Secreted</keyword>
<evidence type="ECO:0000256" key="3">
    <source>
        <dbReference type="ARBA" id="ARBA00009677"/>
    </source>
</evidence>
<keyword evidence="6 7" id="KW-0975">Bacterial flagellum</keyword>
<dbReference type="RefSeq" id="WP_015870710.1">
    <property type="nucleotide sequence ID" value="NZ_AP028097.1"/>
</dbReference>
<evidence type="ECO:0000256" key="5">
    <source>
        <dbReference type="ARBA" id="ARBA00022525"/>
    </source>
</evidence>
<keyword evidence="14" id="KW-1185">Reference proteome</keyword>
<evidence type="ECO:0000256" key="1">
    <source>
        <dbReference type="ARBA" id="ARBA00004365"/>
    </source>
</evidence>
<protein>
    <recommendedName>
        <fullName evidence="4 7">Flagellar hook-associated protein 1</fullName>
        <shortName evidence="7">HAP1</shortName>
    </recommendedName>
</protein>
<dbReference type="NCBIfam" id="TIGR02492">
    <property type="entry name" value="flgK_ends"/>
    <property type="match status" value="1"/>
</dbReference>